<evidence type="ECO:0000256" key="4">
    <source>
        <dbReference type="ARBA" id="ARBA00022989"/>
    </source>
</evidence>
<keyword evidence="5 6" id="KW-0472">Membrane</keyword>
<feature type="transmembrane region" description="Helical" evidence="6">
    <location>
        <begin position="7"/>
        <end position="29"/>
    </location>
</feature>
<feature type="transmembrane region" description="Helical" evidence="6">
    <location>
        <begin position="64"/>
        <end position="83"/>
    </location>
</feature>
<comment type="similarity">
    <text evidence="2">Belongs to the UPF0014 family.</text>
</comment>
<accession>A0A7D3XLK5</accession>
<dbReference type="AlphaFoldDB" id="A0A7D3XLK5"/>
<dbReference type="RefSeq" id="WP_173073286.1">
    <property type="nucleotide sequence ID" value="NZ_CP041345.1"/>
</dbReference>
<gene>
    <name evidence="7" type="ORF">FHG85_04170</name>
</gene>
<dbReference type="PANTHER" id="PTHR30028">
    <property type="entry name" value="UPF0014 INNER MEMBRANE PROTEIN YBBM-RELATED"/>
    <property type="match status" value="1"/>
</dbReference>
<evidence type="ECO:0000256" key="2">
    <source>
        <dbReference type="ARBA" id="ARBA00005268"/>
    </source>
</evidence>
<feature type="transmembrane region" description="Helical" evidence="6">
    <location>
        <begin position="95"/>
        <end position="117"/>
    </location>
</feature>
<evidence type="ECO:0000256" key="3">
    <source>
        <dbReference type="ARBA" id="ARBA00022692"/>
    </source>
</evidence>
<evidence type="ECO:0000256" key="6">
    <source>
        <dbReference type="SAM" id="Phobius"/>
    </source>
</evidence>
<dbReference type="Proteomes" id="UP000500961">
    <property type="component" value="Chromosome"/>
</dbReference>
<evidence type="ECO:0000313" key="8">
    <source>
        <dbReference type="Proteomes" id="UP000500961"/>
    </source>
</evidence>
<dbReference type="GO" id="GO:0005886">
    <property type="term" value="C:plasma membrane"/>
    <property type="evidence" value="ECO:0007669"/>
    <property type="project" value="TreeGrafter"/>
</dbReference>
<name>A0A7D3XLK5_9BACT</name>
<organism evidence="7 8">
    <name type="scientific">Tenuifilum thalassicum</name>
    <dbReference type="NCBI Taxonomy" id="2590900"/>
    <lineage>
        <taxon>Bacteria</taxon>
        <taxon>Pseudomonadati</taxon>
        <taxon>Bacteroidota</taxon>
        <taxon>Bacteroidia</taxon>
        <taxon>Bacteroidales</taxon>
        <taxon>Tenuifilaceae</taxon>
        <taxon>Tenuifilum</taxon>
    </lineage>
</organism>
<protein>
    <submittedName>
        <fullName evidence="7">ABC transporter permease</fullName>
    </submittedName>
</protein>
<keyword evidence="3 6" id="KW-0812">Transmembrane</keyword>
<keyword evidence="8" id="KW-1185">Reference proteome</keyword>
<evidence type="ECO:0000313" key="7">
    <source>
        <dbReference type="EMBL" id="QKG79496.1"/>
    </source>
</evidence>
<feature type="transmembrane region" description="Helical" evidence="6">
    <location>
        <begin position="35"/>
        <end position="57"/>
    </location>
</feature>
<evidence type="ECO:0000256" key="5">
    <source>
        <dbReference type="ARBA" id="ARBA00023136"/>
    </source>
</evidence>
<reference evidence="7 8" key="1">
    <citation type="submission" date="2019-07" db="EMBL/GenBank/DDBJ databases">
        <title>Thalassofilum flectens gen. nov., sp. nov., a novel moderate thermophilic anaerobe from a shallow sea hot spring in Kunashir Island (Russia), representing a new family in the order Bacteroidales, and proposal of Thalassofilacea fam. nov.</title>
        <authorList>
            <person name="Kochetkova T.V."/>
            <person name="Podosokorskaya O.A."/>
            <person name="Novikov A."/>
            <person name="Elcheninov A.G."/>
            <person name="Toshchakov S.V."/>
            <person name="Kublanov I.V."/>
        </authorList>
    </citation>
    <scope>NUCLEOTIDE SEQUENCE [LARGE SCALE GENOMIC DNA]</scope>
    <source>
        <strain evidence="7 8">38-H</strain>
    </source>
</reference>
<dbReference type="InterPro" id="IPR005226">
    <property type="entry name" value="UPF0014_fam"/>
</dbReference>
<comment type="subcellular location">
    <subcellularLocation>
        <location evidence="1">Membrane</location>
        <topology evidence="1">Multi-pass membrane protein</topology>
    </subcellularLocation>
</comment>
<keyword evidence="4 6" id="KW-1133">Transmembrane helix</keyword>
<dbReference type="Pfam" id="PF03649">
    <property type="entry name" value="UPF0014"/>
    <property type="match status" value="1"/>
</dbReference>
<dbReference type="EMBL" id="CP041345">
    <property type="protein sequence ID" value="QKG79496.1"/>
    <property type="molecule type" value="Genomic_DNA"/>
</dbReference>
<feature type="transmembrane region" description="Helical" evidence="6">
    <location>
        <begin position="191"/>
        <end position="212"/>
    </location>
</feature>
<feature type="transmembrane region" description="Helical" evidence="6">
    <location>
        <begin position="224"/>
        <end position="245"/>
    </location>
</feature>
<proteinExistence type="inferred from homology"/>
<dbReference type="KEGG" id="ttz:FHG85_04170"/>
<evidence type="ECO:0000256" key="1">
    <source>
        <dbReference type="ARBA" id="ARBA00004141"/>
    </source>
</evidence>
<sequence>MSSIQDISWIHLLFSFSILIIPFIGFWYYKVGLTRSAIIAIVRMTIQLSAVALYLEFIFEKNNALLNIAWVLIMILVGVFTTLKRSNLNAKQLAIPLIISGLSSLLIVDAFFLGFIIKLPYVFESQYFIPISGMILGNAMNHNIVGLNAYFEGLVNNQNLYYFLLINGKSKKNAISPFIVKAIRKALNPMIANTSVMGLISLPGMMTGQILGGNSPSTAIRYQIMIMLAIFTGCSINLMLSIIIANKKAFDKMDRIAVDILAKSKY</sequence>
<dbReference type="PANTHER" id="PTHR30028:SF0">
    <property type="entry name" value="PROTEIN ALUMINUM SENSITIVE 3"/>
    <property type="match status" value="1"/>
</dbReference>